<reference evidence="2 3" key="1">
    <citation type="journal article" date="2016" name="Nat. Commun.">
        <title>Thousands of microbial genomes shed light on interconnected biogeochemical processes in an aquifer system.</title>
        <authorList>
            <person name="Anantharaman K."/>
            <person name="Brown C.T."/>
            <person name="Hug L.A."/>
            <person name="Sharon I."/>
            <person name="Castelle C.J."/>
            <person name="Probst A.J."/>
            <person name="Thomas B.C."/>
            <person name="Singh A."/>
            <person name="Wilkins M.J."/>
            <person name="Karaoz U."/>
            <person name="Brodie E.L."/>
            <person name="Williams K.H."/>
            <person name="Hubbard S.S."/>
            <person name="Banfield J.F."/>
        </authorList>
    </citation>
    <scope>NUCLEOTIDE SEQUENCE [LARGE SCALE GENOMIC DNA]</scope>
</reference>
<keyword evidence="1" id="KW-0472">Membrane</keyword>
<dbReference type="STRING" id="1802301.A2664_03140"/>
<gene>
    <name evidence="2" type="ORF">A2664_03140</name>
</gene>
<evidence type="ECO:0000313" key="3">
    <source>
        <dbReference type="Proteomes" id="UP000178873"/>
    </source>
</evidence>
<dbReference type="Proteomes" id="UP000178873">
    <property type="component" value="Unassembled WGS sequence"/>
</dbReference>
<dbReference type="EMBL" id="MHRF01000004">
    <property type="protein sequence ID" value="OHA18607.1"/>
    <property type="molecule type" value="Genomic_DNA"/>
</dbReference>
<keyword evidence="1" id="KW-0812">Transmembrane</keyword>
<dbReference type="Pfam" id="PF07963">
    <property type="entry name" value="N_methyl"/>
    <property type="match status" value="1"/>
</dbReference>
<comment type="caution">
    <text evidence="2">The sequence shown here is derived from an EMBL/GenBank/DDBJ whole genome shotgun (WGS) entry which is preliminary data.</text>
</comment>
<dbReference type="SUPFAM" id="SSF54523">
    <property type="entry name" value="Pili subunits"/>
    <property type="match status" value="1"/>
</dbReference>
<dbReference type="AlphaFoldDB" id="A0A1G2M408"/>
<proteinExistence type="predicted"/>
<evidence type="ECO:0008006" key="4">
    <source>
        <dbReference type="Google" id="ProtNLM"/>
    </source>
</evidence>
<sequence>MRNISGRTVLMNTKLTRRSRSGLTLVEIMIVVAIVGLLGFIAIGNVVFAKQKKNEKTSLLQLTNGPISVTYGNRSYIYAPRPFDQNNTNLMHGFFVGMSLWEHQHRDIEVLSTQFIVVGGGFITGAFVTHRPRTNRVEHLER</sequence>
<keyword evidence="1" id="KW-1133">Transmembrane helix</keyword>
<dbReference type="Gene3D" id="3.30.700.10">
    <property type="entry name" value="Glycoprotein, Type 4 Pilin"/>
    <property type="match status" value="1"/>
</dbReference>
<accession>A0A1G2M408</accession>
<name>A0A1G2M408_9BACT</name>
<dbReference type="InterPro" id="IPR045584">
    <property type="entry name" value="Pilin-like"/>
</dbReference>
<dbReference type="InterPro" id="IPR012902">
    <property type="entry name" value="N_methyl_site"/>
</dbReference>
<evidence type="ECO:0000256" key="1">
    <source>
        <dbReference type="SAM" id="Phobius"/>
    </source>
</evidence>
<dbReference type="PROSITE" id="PS00409">
    <property type="entry name" value="PROKAR_NTER_METHYL"/>
    <property type="match status" value="1"/>
</dbReference>
<organism evidence="2 3">
    <name type="scientific">Candidatus Taylorbacteria bacterium RIFCSPHIGHO2_01_FULL_46_22b</name>
    <dbReference type="NCBI Taxonomy" id="1802301"/>
    <lineage>
        <taxon>Bacteria</taxon>
        <taxon>Candidatus Tayloriibacteriota</taxon>
    </lineage>
</organism>
<dbReference type="NCBIfam" id="TIGR02532">
    <property type="entry name" value="IV_pilin_GFxxxE"/>
    <property type="match status" value="1"/>
</dbReference>
<evidence type="ECO:0000313" key="2">
    <source>
        <dbReference type="EMBL" id="OHA18607.1"/>
    </source>
</evidence>
<feature type="transmembrane region" description="Helical" evidence="1">
    <location>
        <begin position="21"/>
        <end position="48"/>
    </location>
</feature>
<protein>
    <recommendedName>
        <fullName evidence="4">Type II secretion system protein GspG C-terminal domain-containing protein</fullName>
    </recommendedName>
</protein>